<keyword evidence="2" id="KW-1185">Reference proteome</keyword>
<dbReference type="EMBL" id="CAJVPM010004179">
    <property type="protein sequence ID" value="CAG8510137.1"/>
    <property type="molecule type" value="Genomic_DNA"/>
</dbReference>
<organism evidence="1 2">
    <name type="scientific">Scutellospora calospora</name>
    <dbReference type="NCBI Taxonomy" id="85575"/>
    <lineage>
        <taxon>Eukaryota</taxon>
        <taxon>Fungi</taxon>
        <taxon>Fungi incertae sedis</taxon>
        <taxon>Mucoromycota</taxon>
        <taxon>Glomeromycotina</taxon>
        <taxon>Glomeromycetes</taxon>
        <taxon>Diversisporales</taxon>
        <taxon>Gigasporaceae</taxon>
        <taxon>Scutellospora</taxon>
    </lineage>
</organism>
<accession>A0ACA9L6G9</accession>
<sequence length="258" mass="30138">MEAYKRINDESEAIAKKTNSRIDMRKSRNYTLTTIKFFKETTLAPQKSEKISEQESAWIDLATTSALIFAERYEGEANQYDINSIYIFEMIKKDASWPIVSATIEGNPLKKSLQCTRYLCYNPHRIYTHYDLECARKNRLKVTLMNILPNALIYERNVHITEKDMFGEWGNILYKIKKEDGIEGKVSKALLVSLWDVLCEQKNDQNYGLHPRIKLFLLVSARKRISEIVKLLRDQIKHIHTDSFIIARKVELKTGIEI</sequence>
<proteinExistence type="predicted"/>
<evidence type="ECO:0000313" key="1">
    <source>
        <dbReference type="EMBL" id="CAG8510137.1"/>
    </source>
</evidence>
<feature type="non-terminal residue" evidence="1">
    <location>
        <position position="1"/>
    </location>
</feature>
<evidence type="ECO:0000313" key="2">
    <source>
        <dbReference type="Proteomes" id="UP000789860"/>
    </source>
</evidence>
<gene>
    <name evidence="1" type="ORF">SCALOS_LOCUS3621</name>
</gene>
<name>A0ACA9L6G9_9GLOM</name>
<dbReference type="Proteomes" id="UP000789860">
    <property type="component" value="Unassembled WGS sequence"/>
</dbReference>
<comment type="caution">
    <text evidence="1">The sequence shown here is derived from an EMBL/GenBank/DDBJ whole genome shotgun (WGS) entry which is preliminary data.</text>
</comment>
<feature type="non-terminal residue" evidence="1">
    <location>
        <position position="258"/>
    </location>
</feature>
<reference evidence="1" key="1">
    <citation type="submission" date="2021-06" db="EMBL/GenBank/DDBJ databases">
        <authorList>
            <person name="Kallberg Y."/>
            <person name="Tangrot J."/>
            <person name="Rosling A."/>
        </authorList>
    </citation>
    <scope>NUCLEOTIDE SEQUENCE</scope>
    <source>
        <strain evidence="1">AU212A</strain>
    </source>
</reference>
<protein>
    <submittedName>
        <fullName evidence="1">2386_t:CDS:1</fullName>
    </submittedName>
</protein>